<dbReference type="EMBL" id="BGPR01000048">
    <property type="protein sequence ID" value="GBL86383.1"/>
    <property type="molecule type" value="Genomic_DNA"/>
</dbReference>
<name>A0A4Y2B2W4_ARAVE</name>
<proteinExistence type="predicted"/>
<dbReference type="AlphaFoldDB" id="A0A4Y2B2W4"/>
<dbReference type="Proteomes" id="UP000499080">
    <property type="component" value="Unassembled WGS sequence"/>
</dbReference>
<gene>
    <name evidence="1" type="ORF">AVEN_164553_1</name>
</gene>
<comment type="caution">
    <text evidence="1">The sequence shown here is derived from an EMBL/GenBank/DDBJ whole genome shotgun (WGS) entry which is preliminary data.</text>
</comment>
<protein>
    <submittedName>
        <fullName evidence="1">Uncharacterized protein</fullName>
    </submittedName>
</protein>
<reference evidence="1 2" key="1">
    <citation type="journal article" date="2019" name="Sci. Rep.">
        <title>Orb-weaving spider Araneus ventricosus genome elucidates the spidroin gene catalogue.</title>
        <authorList>
            <person name="Kono N."/>
            <person name="Nakamura H."/>
            <person name="Ohtoshi R."/>
            <person name="Moran D.A.P."/>
            <person name="Shinohara A."/>
            <person name="Yoshida Y."/>
            <person name="Fujiwara M."/>
            <person name="Mori M."/>
            <person name="Tomita M."/>
            <person name="Arakawa K."/>
        </authorList>
    </citation>
    <scope>NUCLEOTIDE SEQUENCE [LARGE SCALE GENOMIC DNA]</scope>
</reference>
<keyword evidence="2" id="KW-1185">Reference proteome</keyword>
<accession>A0A4Y2B2W4</accession>
<sequence length="101" mass="11122">MLPVNEAAKSAGESLFYVTGCVHHQFSSPMTPACSAVWREKMYLSPDIPAGICSGESHFPLLCLRNIAFEEEKRPVVSYCIINMRCSFFASKSVDSSGILK</sequence>
<evidence type="ECO:0000313" key="2">
    <source>
        <dbReference type="Proteomes" id="UP000499080"/>
    </source>
</evidence>
<evidence type="ECO:0000313" key="1">
    <source>
        <dbReference type="EMBL" id="GBL86383.1"/>
    </source>
</evidence>
<organism evidence="1 2">
    <name type="scientific">Araneus ventricosus</name>
    <name type="common">Orbweaver spider</name>
    <name type="synonym">Epeira ventricosa</name>
    <dbReference type="NCBI Taxonomy" id="182803"/>
    <lineage>
        <taxon>Eukaryota</taxon>
        <taxon>Metazoa</taxon>
        <taxon>Ecdysozoa</taxon>
        <taxon>Arthropoda</taxon>
        <taxon>Chelicerata</taxon>
        <taxon>Arachnida</taxon>
        <taxon>Araneae</taxon>
        <taxon>Araneomorphae</taxon>
        <taxon>Entelegynae</taxon>
        <taxon>Araneoidea</taxon>
        <taxon>Araneidae</taxon>
        <taxon>Araneus</taxon>
    </lineage>
</organism>